<dbReference type="AlphaFoldDB" id="A0A068NL85"/>
<reference evidence="1 2" key="1">
    <citation type="journal article" date="2014" name="PLoS ONE">
        <title>The first complete genome sequence of the class fimbriimonadia in the phylum armatimonadetes.</title>
        <authorList>
            <person name="Hu Z.Y."/>
            <person name="Wang Y.Z."/>
            <person name="Im W.T."/>
            <person name="Wang S.Y."/>
            <person name="Zhao G.P."/>
            <person name="Zheng H.J."/>
            <person name="Quan Z.X."/>
        </authorList>
    </citation>
    <scope>NUCLEOTIDE SEQUENCE [LARGE SCALE GENOMIC DNA]</scope>
    <source>
        <strain evidence="1">Gsoil 348</strain>
    </source>
</reference>
<gene>
    <name evidence="1" type="ORF">OP10G_0152</name>
</gene>
<keyword evidence="2" id="KW-1185">Reference proteome</keyword>
<dbReference type="HOGENOM" id="CLU_1159713_0_0_0"/>
<proteinExistence type="predicted"/>
<dbReference type="Proteomes" id="UP000027982">
    <property type="component" value="Chromosome"/>
</dbReference>
<dbReference type="STRING" id="661478.OP10G_0152"/>
<name>A0A068NL85_FIMGI</name>
<dbReference type="EMBL" id="CP007139">
    <property type="protein sequence ID" value="AIE83520.1"/>
    <property type="molecule type" value="Genomic_DNA"/>
</dbReference>
<dbReference type="RefSeq" id="WP_025227803.1">
    <property type="nucleotide sequence ID" value="NZ_CP007139.1"/>
</dbReference>
<sequence>MALHRRLMTEEEIRRVRALRNAAPLDPQEAVVVECLVLRANGSRMIDACHGDTIARLVNRHWVAVEPLLRPSRFVASERRAIDFIEVWGLRTSGRLQTAKMISPANGRPGIDEAESIAEYVESVPEGGAYGMAFQRAHPALLWRFGRGLEPESMFYRYAGEPLSQALVRLGWFEFRLMPERRIPAAVIDRFVAELTSHMATTPYRSPQEIIDLDVLELADQASDELAGISGRRRRRKSK</sequence>
<evidence type="ECO:0000313" key="2">
    <source>
        <dbReference type="Proteomes" id="UP000027982"/>
    </source>
</evidence>
<accession>A0A068NL85</accession>
<dbReference type="KEGG" id="fgi:OP10G_0152"/>
<evidence type="ECO:0000313" key="1">
    <source>
        <dbReference type="EMBL" id="AIE83520.1"/>
    </source>
</evidence>
<organism evidence="1 2">
    <name type="scientific">Fimbriimonas ginsengisoli Gsoil 348</name>
    <dbReference type="NCBI Taxonomy" id="661478"/>
    <lineage>
        <taxon>Bacteria</taxon>
        <taxon>Bacillati</taxon>
        <taxon>Armatimonadota</taxon>
        <taxon>Fimbriimonadia</taxon>
        <taxon>Fimbriimonadales</taxon>
        <taxon>Fimbriimonadaceae</taxon>
        <taxon>Fimbriimonas</taxon>
    </lineage>
</organism>
<protein>
    <submittedName>
        <fullName evidence="1">Uncharacterized protein</fullName>
    </submittedName>
</protein>